<evidence type="ECO:0000313" key="1">
    <source>
        <dbReference type="EMBL" id="CAA9538177.1"/>
    </source>
</evidence>
<gene>
    <name evidence="1" type="ORF">AVDCRST_MAG96-4082</name>
</gene>
<name>A0A6J4U1K5_9BACT</name>
<organism evidence="1">
    <name type="scientific">uncultured Segetibacter sp</name>
    <dbReference type="NCBI Taxonomy" id="481133"/>
    <lineage>
        <taxon>Bacteria</taxon>
        <taxon>Pseudomonadati</taxon>
        <taxon>Bacteroidota</taxon>
        <taxon>Chitinophagia</taxon>
        <taxon>Chitinophagales</taxon>
        <taxon>Chitinophagaceae</taxon>
        <taxon>Segetibacter</taxon>
        <taxon>environmental samples</taxon>
    </lineage>
</organism>
<dbReference type="AlphaFoldDB" id="A0A6J4U1K5"/>
<sequence length="43" mass="4803">MGAGLTEIASAFLTQPGIAQKITLCEFDFLNILIWLFRHPVIL</sequence>
<accession>A0A6J4U1K5</accession>
<dbReference type="EMBL" id="CADCVN010001597">
    <property type="protein sequence ID" value="CAA9538177.1"/>
    <property type="molecule type" value="Genomic_DNA"/>
</dbReference>
<proteinExistence type="predicted"/>
<reference evidence="1" key="1">
    <citation type="submission" date="2020-02" db="EMBL/GenBank/DDBJ databases">
        <authorList>
            <person name="Meier V. D."/>
        </authorList>
    </citation>
    <scope>NUCLEOTIDE SEQUENCE</scope>
    <source>
        <strain evidence="1">AVDCRST_MAG96</strain>
    </source>
</reference>
<protein>
    <submittedName>
        <fullName evidence="1">Uncharacterized protein</fullName>
    </submittedName>
</protein>